<keyword evidence="1" id="KW-0812">Transmembrane</keyword>
<proteinExistence type="predicted"/>
<dbReference type="RefSeq" id="WP_211328165.1">
    <property type="nucleotide sequence ID" value="NZ_RKRE01000003.1"/>
</dbReference>
<feature type="transmembrane region" description="Helical" evidence="1">
    <location>
        <begin position="42"/>
        <end position="60"/>
    </location>
</feature>
<reference evidence="3 4" key="1">
    <citation type="submission" date="2018-11" db="EMBL/GenBank/DDBJ databases">
        <title>Genomic Encyclopedia of Type Strains, Phase IV (KMG-IV): sequencing the most valuable type-strain genomes for metagenomic binning, comparative biology and taxonomic classification.</title>
        <authorList>
            <person name="Goeker M."/>
        </authorList>
    </citation>
    <scope>NUCLEOTIDE SEQUENCE [LARGE SCALE GENOMIC DNA]</scope>
    <source>
        <strain evidence="3 4">DSM 102936</strain>
    </source>
</reference>
<dbReference type="PANTHER" id="PTHR33741:SF5">
    <property type="entry name" value="TRANSMEMBRANE PROTEIN DDB_G0269096-RELATED"/>
    <property type="match status" value="1"/>
</dbReference>
<comment type="caution">
    <text evidence="3">The sequence shown here is derived from an EMBL/GenBank/DDBJ whole genome shotgun (WGS) entry which is preliminary data.</text>
</comment>
<dbReference type="Proteomes" id="UP000282654">
    <property type="component" value="Unassembled WGS sequence"/>
</dbReference>
<evidence type="ECO:0000313" key="3">
    <source>
        <dbReference type="EMBL" id="RPF42707.1"/>
    </source>
</evidence>
<feature type="transmembrane region" description="Helical" evidence="1">
    <location>
        <begin position="154"/>
        <end position="176"/>
    </location>
</feature>
<accession>A0A3N5ADJ3</accession>
<name>A0A3N5ADJ3_9THEO</name>
<feature type="transmembrane region" description="Helical" evidence="1">
    <location>
        <begin position="116"/>
        <end position="134"/>
    </location>
</feature>
<keyword evidence="4" id="KW-1185">Reference proteome</keyword>
<sequence>MPQETASPLHRELTVQEKPKEIGSRAAAVKGNHFPGPVVKNYLLQSLFATLVVFVVLLLLSLEHAVIIASLGASTFIVFAMPQSITARPRNVLGGHLVGTLSGCLCALIPHAAGLSAILVCALAVGISIFVMVLTDTEHPPASGTALGFALTGFAPPGVIAIVTSAAVLSLVHYFFKSHLRDLT</sequence>
<evidence type="ECO:0000256" key="1">
    <source>
        <dbReference type="SAM" id="Phobius"/>
    </source>
</evidence>
<gene>
    <name evidence="3" type="ORF">EDD75_1816</name>
</gene>
<protein>
    <submittedName>
        <fullName evidence="3">HPP family protein</fullName>
    </submittedName>
</protein>
<feature type="transmembrane region" description="Helical" evidence="1">
    <location>
        <begin position="65"/>
        <end position="85"/>
    </location>
</feature>
<evidence type="ECO:0000313" key="4">
    <source>
        <dbReference type="Proteomes" id="UP000282654"/>
    </source>
</evidence>
<dbReference type="PANTHER" id="PTHR33741">
    <property type="entry name" value="TRANSMEMBRANE PROTEIN DDB_G0269096-RELATED"/>
    <property type="match status" value="1"/>
</dbReference>
<keyword evidence="1" id="KW-1133">Transmembrane helix</keyword>
<evidence type="ECO:0000259" key="2">
    <source>
        <dbReference type="Pfam" id="PF04982"/>
    </source>
</evidence>
<feature type="transmembrane region" description="Helical" evidence="1">
    <location>
        <begin position="91"/>
        <end position="109"/>
    </location>
</feature>
<organism evidence="3 4">
    <name type="scientific">Thermodesulfitimonas autotrophica</name>
    <dbReference type="NCBI Taxonomy" id="1894989"/>
    <lineage>
        <taxon>Bacteria</taxon>
        <taxon>Bacillati</taxon>
        <taxon>Bacillota</taxon>
        <taxon>Clostridia</taxon>
        <taxon>Thermoanaerobacterales</taxon>
        <taxon>Thermoanaerobacteraceae</taxon>
        <taxon>Thermodesulfitimonas</taxon>
    </lineage>
</organism>
<dbReference type="Pfam" id="PF04982">
    <property type="entry name" value="TM_HPP"/>
    <property type="match status" value="1"/>
</dbReference>
<feature type="domain" description="HPP transmembrane region" evidence="2">
    <location>
        <begin position="42"/>
        <end position="164"/>
    </location>
</feature>
<keyword evidence="1" id="KW-0472">Membrane</keyword>
<dbReference type="AlphaFoldDB" id="A0A3N5ADJ3"/>
<dbReference type="InterPro" id="IPR007065">
    <property type="entry name" value="HPP"/>
</dbReference>
<dbReference type="EMBL" id="RKRE01000003">
    <property type="protein sequence ID" value="RPF42707.1"/>
    <property type="molecule type" value="Genomic_DNA"/>
</dbReference>
<dbReference type="InterPro" id="IPR058581">
    <property type="entry name" value="TM_HPP"/>
</dbReference>